<dbReference type="SUPFAM" id="SSF52058">
    <property type="entry name" value="L domain-like"/>
    <property type="match status" value="1"/>
</dbReference>
<sequence>MTPLSSTGSPIKDQNTSTAGPPLDYSFKELKSVTDLLYEEPASGVARNRPIPRDVNANEHLDSLDNSATRSPTNEPGQRSAKLNANSVRVCNNFLFSLKSLDRVMCHLLDNPKALTWLDASCNQITSIDECVLQFPSLQVLYLHGNQISTFSDCLKLAQLKELRKLTLHGCPVSEKHNYKMQICAHLPQLRSLDFSTITKVDRDKVEQWYAAYKKQKARDS</sequence>
<proteinExistence type="predicted"/>
<dbReference type="Pfam" id="PF14580">
    <property type="entry name" value="LRR_9"/>
    <property type="match status" value="1"/>
</dbReference>
<dbReference type="PANTHER" id="PTHR46545">
    <property type="entry name" value="LEUCINE-RICH REPEAT-CONTAINING PROTEIN 51"/>
    <property type="match status" value="1"/>
</dbReference>
<evidence type="ECO:0000256" key="1">
    <source>
        <dbReference type="ARBA" id="ARBA00004430"/>
    </source>
</evidence>
<evidence type="ECO:0000256" key="2">
    <source>
        <dbReference type="ARBA" id="ARBA00014223"/>
    </source>
</evidence>
<evidence type="ECO:0000256" key="4">
    <source>
        <dbReference type="ARBA" id="ARBA00022614"/>
    </source>
</evidence>
<reference evidence="7" key="1">
    <citation type="submission" date="2021-01" db="EMBL/GenBank/DDBJ databases">
        <authorList>
            <person name="Corre E."/>
            <person name="Pelletier E."/>
            <person name="Niang G."/>
            <person name="Scheremetjew M."/>
            <person name="Finn R."/>
            <person name="Kale V."/>
            <person name="Holt S."/>
            <person name="Cochrane G."/>
            <person name="Meng A."/>
            <person name="Brown T."/>
            <person name="Cohen L."/>
        </authorList>
    </citation>
    <scope>NUCLEOTIDE SEQUENCE</scope>
    <source>
        <strain evidence="7">CCMP1320</strain>
    </source>
</reference>
<keyword evidence="3" id="KW-0963">Cytoplasm</keyword>
<dbReference type="Gene3D" id="3.80.10.10">
    <property type="entry name" value="Ribonuclease Inhibitor"/>
    <property type="match status" value="1"/>
</dbReference>
<evidence type="ECO:0000256" key="5">
    <source>
        <dbReference type="ARBA" id="ARBA00022737"/>
    </source>
</evidence>
<dbReference type="PANTHER" id="PTHR46545:SF1">
    <property type="entry name" value="LEUCINE-RICH REPEAT-CONTAINING PROTEIN 51"/>
    <property type="match status" value="1"/>
</dbReference>
<name>A0A7S3QNX4_DUNTE</name>
<feature type="compositionally biased region" description="Polar residues" evidence="6">
    <location>
        <begin position="64"/>
        <end position="81"/>
    </location>
</feature>
<evidence type="ECO:0000256" key="3">
    <source>
        <dbReference type="ARBA" id="ARBA00022490"/>
    </source>
</evidence>
<dbReference type="AlphaFoldDB" id="A0A7S3QNX4"/>
<feature type="region of interest" description="Disordered" evidence="6">
    <location>
        <begin position="1"/>
        <end position="24"/>
    </location>
</feature>
<organism evidence="7">
    <name type="scientific">Dunaliella tertiolecta</name>
    <name type="common">Green alga</name>
    <dbReference type="NCBI Taxonomy" id="3047"/>
    <lineage>
        <taxon>Eukaryota</taxon>
        <taxon>Viridiplantae</taxon>
        <taxon>Chlorophyta</taxon>
        <taxon>core chlorophytes</taxon>
        <taxon>Chlorophyceae</taxon>
        <taxon>CS clade</taxon>
        <taxon>Chlamydomonadales</taxon>
        <taxon>Dunaliellaceae</taxon>
        <taxon>Dunaliella</taxon>
    </lineage>
</organism>
<dbReference type="InterPro" id="IPR001611">
    <property type="entry name" value="Leu-rich_rpt"/>
</dbReference>
<keyword evidence="5" id="KW-0677">Repeat</keyword>
<dbReference type="InterPro" id="IPR032675">
    <property type="entry name" value="LRR_dom_sf"/>
</dbReference>
<gene>
    <name evidence="7" type="ORF">DTER00134_LOCUS3697</name>
</gene>
<feature type="compositionally biased region" description="Polar residues" evidence="6">
    <location>
        <begin position="1"/>
        <end position="19"/>
    </location>
</feature>
<accession>A0A7S3QNX4</accession>
<evidence type="ECO:0000313" key="7">
    <source>
        <dbReference type="EMBL" id="CAE0488633.1"/>
    </source>
</evidence>
<keyword evidence="4" id="KW-0433">Leucine-rich repeat</keyword>
<evidence type="ECO:0000256" key="6">
    <source>
        <dbReference type="SAM" id="MobiDB-lite"/>
    </source>
</evidence>
<feature type="region of interest" description="Disordered" evidence="6">
    <location>
        <begin position="41"/>
        <end position="81"/>
    </location>
</feature>
<dbReference type="EMBL" id="HBIP01007051">
    <property type="protein sequence ID" value="CAE0488633.1"/>
    <property type="molecule type" value="Transcribed_RNA"/>
</dbReference>
<comment type="subcellular location">
    <subcellularLocation>
        <location evidence="1">Cytoplasm</location>
        <location evidence="1">Cytoskeleton</location>
        <location evidence="1">Cilium axoneme</location>
    </subcellularLocation>
</comment>
<protein>
    <recommendedName>
        <fullName evidence="2">Leucine-rich repeat-containing protein 51</fullName>
    </recommendedName>
</protein>
<dbReference type="GO" id="GO:0005930">
    <property type="term" value="C:axoneme"/>
    <property type="evidence" value="ECO:0007669"/>
    <property type="project" value="UniProtKB-SubCell"/>
</dbReference>
<dbReference type="PROSITE" id="PS51450">
    <property type="entry name" value="LRR"/>
    <property type="match status" value="1"/>
</dbReference>